<keyword evidence="2" id="KW-1185">Reference proteome</keyword>
<evidence type="ECO:0000313" key="1">
    <source>
        <dbReference type="EMBL" id="BBY62428.1"/>
    </source>
</evidence>
<proteinExistence type="predicted"/>
<protein>
    <submittedName>
        <fullName evidence="1">Uncharacterized protein</fullName>
    </submittedName>
</protein>
<dbReference type="EMBL" id="AP022596">
    <property type="protein sequence ID" value="BBY62428.1"/>
    <property type="molecule type" value="Genomic_DNA"/>
</dbReference>
<accession>A0A7I7T053</accession>
<dbReference type="AlphaFoldDB" id="A0A7I7T053"/>
<sequence length="190" mass="19466">MRTFEPLLAERAYATIAAITSVIERFGGVVGEAAADRVDEVDAAAKAFDDRALPACATAEIESLVVASKAGAAGSAAAAVEAALGVFARLVAAVDLVESVGPVVPGLGLPAACFDGVERPVFPTLGPVLLWLEDEESPPEESAWATPVAAASEAQTPTVKAPVPSHNETLLCGCCARWRAAVRRSLDGSR</sequence>
<name>A0A7I7T053_9MYCO</name>
<organism evidence="1 2">
    <name type="scientific">Mycolicibacterium helvum</name>
    <dbReference type="NCBI Taxonomy" id="1534349"/>
    <lineage>
        <taxon>Bacteria</taxon>
        <taxon>Bacillati</taxon>
        <taxon>Actinomycetota</taxon>
        <taxon>Actinomycetes</taxon>
        <taxon>Mycobacteriales</taxon>
        <taxon>Mycobacteriaceae</taxon>
        <taxon>Mycolicibacterium</taxon>
    </lineage>
</organism>
<gene>
    <name evidence="1" type="ORF">MHEL_06710</name>
</gene>
<dbReference type="KEGG" id="mhev:MHEL_06710"/>
<evidence type="ECO:0000313" key="2">
    <source>
        <dbReference type="Proteomes" id="UP000467148"/>
    </source>
</evidence>
<reference evidence="1 2" key="1">
    <citation type="journal article" date="2019" name="Emerg. Microbes Infect.">
        <title>Comprehensive subspecies identification of 175 nontuberculous mycobacteria species based on 7547 genomic profiles.</title>
        <authorList>
            <person name="Matsumoto Y."/>
            <person name="Kinjo T."/>
            <person name="Motooka D."/>
            <person name="Nabeya D."/>
            <person name="Jung N."/>
            <person name="Uechi K."/>
            <person name="Horii T."/>
            <person name="Iida T."/>
            <person name="Fujita J."/>
            <person name="Nakamura S."/>
        </authorList>
    </citation>
    <scope>NUCLEOTIDE SEQUENCE [LARGE SCALE GENOMIC DNA]</scope>
    <source>
        <strain evidence="1 2">JCM 30396</strain>
    </source>
</reference>
<dbReference type="Proteomes" id="UP000467148">
    <property type="component" value="Chromosome"/>
</dbReference>